<keyword evidence="7 10" id="KW-0560">Oxidoreductase</keyword>
<keyword evidence="4" id="KW-0313">Glucose metabolism</keyword>
<dbReference type="Gene3D" id="3.20.20.70">
    <property type="entry name" value="Aldolase class I"/>
    <property type="match status" value="1"/>
</dbReference>
<evidence type="ECO:0000256" key="1">
    <source>
        <dbReference type="ARBA" id="ARBA00002918"/>
    </source>
</evidence>
<dbReference type="SUPFAM" id="SSF102114">
    <property type="entry name" value="Radical SAM enzymes"/>
    <property type="match status" value="1"/>
</dbReference>
<protein>
    <recommendedName>
        <fullName evidence="10">Pyruvate formate-lyase-activating enzyme</fullName>
        <ecNumber evidence="10">1.97.1.4</ecNumber>
    </recommendedName>
</protein>
<dbReference type="InterPro" id="IPR034457">
    <property type="entry name" value="Organic_radical-activating"/>
</dbReference>
<accession>A0AAI8BED5</accession>
<dbReference type="KEGG" id="bok:DM82_5788"/>
<evidence type="ECO:0000256" key="10">
    <source>
        <dbReference type="RuleBase" id="RU362053"/>
    </source>
</evidence>
<keyword evidence="13" id="KW-1185">Reference proteome</keyword>
<dbReference type="InterPro" id="IPR007197">
    <property type="entry name" value="rSAM"/>
</dbReference>
<comment type="subcellular location">
    <subcellularLocation>
        <location evidence="10">Cytoplasm</location>
    </subcellularLocation>
</comment>
<dbReference type="PROSITE" id="PS01087">
    <property type="entry name" value="RADICAL_ACTIVATING"/>
    <property type="match status" value="1"/>
</dbReference>
<comment type="cofactor">
    <cofactor evidence="10">
        <name>[4Fe-4S] cluster</name>
        <dbReference type="ChEBI" id="CHEBI:49883"/>
    </cofactor>
    <text evidence="10">Binds 1 [4Fe-4S] cluster. The cluster is coordinated with 3 cysteines and an exchangeable S-adenosyl-L-methionine.</text>
</comment>
<comment type="similarity">
    <text evidence="2 10">Belongs to the organic radical-activating enzymes family.</text>
</comment>
<dbReference type="InterPro" id="IPR058240">
    <property type="entry name" value="rSAM_sf"/>
</dbReference>
<evidence type="ECO:0000313" key="13">
    <source>
        <dbReference type="Proteomes" id="UP000029424"/>
    </source>
</evidence>
<gene>
    <name evidence="12" type="primary">pflA</name>
    <name evidence="12" type="ORF">DM82_5788</name>
</gene>
<evidence type="ECO:0000256" key="3">
    <source>
        <dbReference type="ARBA" id="ARBA00022485"/>
    </source>
</evidence>
<keyword evidence="3 10" id="KW-0004">4Fe-4S</keyword>
<comment type="catalytic activity">
    <reaction evidence="10">
        <text>glycyl-[formate C-acetyltransferase] + reduced [flavodoxin] + S-adenosyl-L-methionine = glycin-2-yl radical-[formate C-acetyltransferase] + semiquinone [flavodoxin] + 5'-deoxyadenosine + L-methionine + H(+)</text>
        <dbReference type="Rhea" id="RHEA:19225"/>
        <dbReference type="Rhea" id="RHEA-COMP:10622"/>
        <dbReference type="Rhea" id="RHEA-COMP:12190"/>
        <dbReference type="Rhea" id="RHEA-COMP:12191"/>
        <dbReference type="Rhea" id="RHEA-COMP:14480"/>
        <dbReference type="ChEBI" id="CHEBI:15378"/>
        <dbReference type="ChEBI" id="CHEBI:17319"/>
        <dbReference type="ChEBI" id="CHEBI:29947"/>
        <dbReference type="ChEBI" id="CHEBI:32722"/>
        <dbReference type="ChEBI" id="CHEBI:57618"/>
        <dbReference type="ChEBI" id="CHEBI:57844"/>
        <dbReference type="ChEBI" id="CHEBI:59789"/>
        <dbReference type="ChEBI" id="CHEBI:140311"/>
        <dbReference type="EC" id="1.97.1.4"/>
    </reaction>
</comment>
<keyword evidence="6 10" id="KW-0479">Metal-binding</keyword>
<dbReference type="InterPro" id="IPR012838">
    <property type="entry name" value="PFL1_activating"/>
</dbReference>
<keyword evidence="5 10" id="KW-0949">S-adenosyl-L-methionine</keyword>
<dbReference type="GO" id="GO:0006006">
    <property type="term" value="P:glucose metabolic process"/>
    <property type="evidence" value="ECO:0007669"/>
    <property type="project" value="UniProtKB-KW"/>
</dbReference>
<dbReference type="SFLD" id="SFLDG01066">
    <property type="entry name" value="organic_radical-activating_enz"/>
    <property type="match status" value="1"/>
</dbReference>
<dbReference type="GO" id="GO:0005737">
    <property type="term" value="C:cytoplasm"/>
    <property type="evidence" value="ECO:0007669"/>
    <property type="project" value="UniProtKB-SubCell"/>
</dbReference>
<organism evidence="12 13">
    <name type="scientific">Burkholderia oklahomensis</name>
    <dbReference type="NCBI Taxonomy" id="342113"/>
    <lineage>
        <taxon>Bacteria</taxon>
        <taxon>Pseudomonadati</taxon>
        <taxon>Pseudomonadota</taxon>
        <taxon>Betaproteobacteria</taxon>
        <taxon>Burkholderiales</taxon>
        <taxon>Burkholderiaceae</taxon>
        <taxon>Burkholderia</taxon>
        <taxon>pseudomallei group</taxon>
    </lineage>
</organism>
<keyword evidence="12" id="KW-0670">Pyruvate</keyword>
<dbReference type="EMBL" id="CP008727">
    <property type="protein sequence ID" value="AIO70566.1"/>
    <property type="molecule type" value="Genomic_DNA"/>
</dbReference>
<evidence type="ECO:0000256" key="8">
    <source>
        <dbReference type="ARBA" id="ARBA00023004"/>
    </source>
</evidence>
<reference evidence="12 13" key="1">
    <citation type="submission" date="2014-06" db="EMBL/GenBank/DDBJ databases">
        <authorList>
            <person name="Bishop-Lilly K.A."/>
            <person name="Broomall S.M."/>
            <person name="Chain P.S."/>
            <person name="Chertkov O."/>
            <person name="Coyne S.R."/>
            <person name="Daligault H.E."/>
            <person name="Davenport K.W."/>
            <person name="Erkkila T."/>
            <person name="Frey K.G."/>
            <person name="Gibbons H.S."/>
            <person name="Gu W."/>
            <person name="Jaissle J."/>
            <person name="Johnson S.L."/>
            <person name="Koroleva G.I."/>
            <person name="Ladner J.T."/>
            <person name="Lo C.-C."/>
            <person name="Minogue T.D."/>
            <person name="Munk C."/>
            <person name="Palacios G.F."/>
            <person name="Redden C.L."/>
            <person name="Rosenzweig C.N."/>
            <person name="Scholz M.B."/>
            <person name="Teshima H."/>
            <person name="Xu Y."/>
        </authorList>
    </citation>
    <scope>NUCLEOTIDE SEQUENCE [LARGE SCALE GENOMIC DNA]</scope>
    <source>
        <strain evidence="12 13">EO147</strain>
    </source>
</reference>
<evidence type="ECO:0000259" key="11">
    <source>
        <dbReference type="PROSITE" id="PS51918"/>
    </source>
</evidence>
<evidence type="ECO:0000256" key="7">
    <source>
        <dbReference type="ARBA" id="ARBA00023002"/>
    </source>
</evidence>
<keyword evidence="8 10" id="KW-0408">Iron</keyword>
<keyword evidence="10" id="KW-0963">Cytoplasm</keyword>
<dbReference type="InterPro" id="IPR001989">
    <property type="entry name" value="Radical_activat_CS"/>
</dbReference>
<dbReference type="Proteomes" id="UP000029424">
    <property type="component" value="Chromosome 2"/>
</dbReference>
<evidence type="ECO:0000313" key="12">
    <source>
        <dbReference type="EMBL" id="AIO70566.1"/>
    </source>
</evidence>
<proteinExistence type="inferred from homology"/>
<evidence type="ECO:0000256" key="2">
    <source>
        <dbReference type="ARBA" id="ARBA00009777"/>
    </source>
</evidence>
<evidence type="ECO:0000256" key="4">
    <source>
        <dbReference type="ARBA" id="ARBA00022526"/>
    </source>
</evidence>
<dbReference type="PANTHER" id="PTHR30352">
    <property type="entry name" value="PYRUVATE FORMATE-LYASE-ACTIVATING ENZYME"/>
    <property type="match status" value="1"/>
</dbReference>
<dbReference type="GO" id="GO:0051539">
    <property type="term" value="F:4 iron, 4 sulfur cluster binding"/>
    <property type="evidence" value="ECO:0007669"/>
    <property type="project" value="UniProtKB-UniRule"/>
</dbReference>
<dbReference type="CDD" id="cd01335">
    <property type="entry name" value="Radical_SAM"/>
    <property type="match status" value="1"/>
</dbReference>
<comment type="function">
    <text evidence="1">Activation of pyruvate formate-lyase 1 under anaerobic conditions by generation of an organic free radical, using S-adenosylmethionine and reduced flavodoxin as cosubstrates to produce 5'-deoxy-adenosine.</text>
</comment>
<dbReference type="NCBIfam" id="TIGR02493">
    <property type="entry name" value="PFLA"/>
    <property type="match status" value="1"/>
</dbReference>
<dbReference type="SFLD" id="SFLDS00029">
    <property type="entry name" value="Radical_SAM"/>
    <property type="match status" value="1"/>
</dbReference>
<dbReference type="GO" id="GO:0046872">
    <property type="term" value="F:metal ion binding"/>
    <property type="evidence" value="ECO:0007669"/>
    <property type="project" value="UniProtKB-UniRule"/>
</dbReference>
<evidence type="ECO:0000256" key="5">
    <source>
        <dbReference type="ARBA" id="ARBA00022691"/>
    </source>
</evidence>
<keyword evidence="4" id="KW-0119">Carbohydrate metabolism</keyword>
<comment type="function">
    <text evidence="10">Activation of pyruvate formate-lyase under anaerobic conditions by generation of an organic free radical, using S-adenosylmethionine and reduced flavodoxin as cosubstrates to produce 5'-deoxy-adenosine.</text>
</comment>
<dbReference type="Pfam" id="PF04055">
    <property type="entry name" value="Radical_SAM"/>
    <property type="match status" value="1"/>
</dbReference>
<dbReference type="PROSITE" id="PS51918">
    <property type="entry name" value="RADICAL_SAM"/>
    <property type="match status" value="1"/>
</dbReference>
<evidence type="ECO:0000256" key="9">
    <source>
        <dbReference type="ARBA" id="ARBA00023014"/>
    </source>
</evidence>
<dbReference type="GeneID" id="60550930"/>
<dbReference type="PANTHER" id="PTHR30352:SF5">
    <property type="entry name" value="PYRUVATE FORMATE-LYASE 1-ACTIVATING ENZYME"/>
    <property type="match status" value="1"/>
</dbReference>
<feature type="domain" description="Radical SAM core" evidence="11">
    <location>
        <begin position="37"/>
        <end position="260"/>
    </location>
</feature>
<evidence type="ECO:0000256" key="6">
    <source>
        <dbReference type="ARBA" id="ARBA00022723"/>
    </source>
</evidence>
<dbReference type="EC" id="1.97.1.4" evidence="10"/>
<dbReference type="GO" id="GO:0043365">
    <property type="term" value="F:[formate-C-acetyltransferase]-activating enzyme activity"/>
    <property type="evidence" value="ECO:0007669"/>
    <property type="project" value="UniProtKB-UniRule"/>
</dbReference>
<dbReference type="RefSeq" id="WP_232239151.1">
    <property type="nucleotide sequence ID" value="NZ_CADEQG010000019.1"/>
</dbReference>
<keyword evidence="9 10" id="KW-0411">Iron-sulfur</keyword>
<name>A0AAI8BED5_9BURK</name>
<dbReference type="InterPro" id="IPR013785">
    <property type="entry name" value="Aldolase_TIM"/>
</dbReference>
<sequence>MTAAFETSCQHCVPARSVKGAIGPIGYLHSVESGAASDGPGMRFVFFVAGCPFRCVYCHNPDTWKRTSGRLVTVNEAIAEIKPYIPFLKMAGGVTVSGGEPLMQPEFVGALLSRLHDDYGLHTALDTQGYLARNVNSSWFDAVDLVLLDIKHIDPVKYRQITNCELAPTLDFAQRLVRLSKPMWIRYVLVPDLTDDAGDIARLADVLADLGPLVQRVDVLPFHQMAIHKWEQLDREYALKDEPTPTPEQVAAAVEIFRSRQLPAV</sequence>
<dbReference type="AlphaFoldDB" id="A0AAI8BED5"/>